<evidence type="ECO:0000256" key="1">
    <source>
        <dbReference type="SAM" id="MobiDB-lite"/>
    </source>
</evidence>
<evidence type="ECO:0000313" key="2">
    <source>
        <dbReference type="EMBL" id="GIG73759.1"/>
    </source>
</evidence>
<gene>
    <name evidence="2" type="ORF">Pfl04_21630</name>
</gene>
<dbReference type="SUPFAM" id="SSF52096">
    <property type="entry name" value="ClpP/crotonase"/>
    <property type="match status" value="1"/>
</dbReference>
<dbReference type="InterPro" id="IPR029045">
    <property type="entry name" value="ClpP/crotonase-like_dom_sf"/>
</dbReference>
<dbReference type="EMBL" id="BONU01000011">
    <property type="protein sequence ID" value="GIG73759.1"/>
    <property type="molecule type" value="Genomic_DNA"/>
</dbReference>
<dbReference type="PANTHER" id="PTHR43388:SF1">
    <property type="entry name" value="HYDROGENASE MATURATION FACTOR HOXX"/>
    <property type="match status" value="1"/>
</dbReference>
<evidence type="ECO:0000313" key="3">
    <source>
        <dbReference type="Proteomes" id="UP000653674"/>
    </source>
</evidence>
<reference evidence="2" key="1">
    <citation type="submission" date="2021-01" db="EMBL/GenBank/DDBJ databases">
        <title>Whole genome shotgun sequence of Planosporangium flavigriseum NBRC 105377.</title>
        <authorList>
            <person name="Komaki H."/>
            <person name="Tamura T."/>
        </authorList>
    </citation>
    <scope>NUCLEOTIDE SEQUENCE</scope>
    <source>
        <strain evidence="2">NBRC 105377</strain>
    </source>
</reference>
<comment type="caution">
    <text evidence="2">The sequence shown here is derived from an EMBL/GenBank/DDBJ whole genome shotgun (WGS) entry which is preliminary data.</text>
</comment>
<dbReference type="Gene3D" id="3.90.226.10">
    <property type="entry name" value="2-enoyl-CoA Hydratase, Chain A, domain 1"/>
    <property type="match status" value="1"/>
</dbReference>
<feature type="region of interest" description="Disordered" evidence="1">
    <location>
        <begin position="91"/>
        <end position="112"/>
    </location>
</feature>
<sequence>MRRIRAADPATEAWANIRAINTVCRRIITASNQVVISAYAGTAGAGGEILGLGADIVLARDGVVPNPYCKMGLFGSELHTYTLPLRVGADRGPAHRRVASGRRGPGAVDRPG</sequence>
<dbReference type="PANTHER" id="PTHR43388">
    <property type="entry name" value="HYDROGENASE MATURATION FACTOR HOXX"/>
    <property type="match status" value="1"/>
</dbReference>
<dbReference type="AlphaFoldDB" id="A0A8J3PLZ2"/>
<name>A0A8J3PLZ2_9ACTN</name>
<keyword evidence="3" id="KW-1185">Reference proteome</keyword>
<organism evidence="2 3">
    <name type="scientific">Planosporangium flavigriseum</name>
    <dbReference type="NCBI Taxonomy" id="373681"/>
    <lineage>
        <taxon>Bacteria</taxon>
        <taxon>Bacillati</taxon>
        <taxon>Actinomycetota</taxon>
        <taxon>Actinomycetes</taxon>
        <taxon>Micromonosporales</taxon>
        <taxon>Micromonosporaceae</taxon>
        <taxon>Planosporangium</taxon>
    </lineage>
</organism>
<dbReference type="RefSeq" id="WP_168073017.1">
    <property type="nucleotide sequence ID" value="NZ_BAAAQJ010000008.1"/>
</dbReference>
<dbReference type="InterPro" id="IPR047180">
    <property type="entry name" value="HoxX-like"/>
</dbReference>
<dbReference type="Proteomes" id="UP000653674">
    <property type="component" value="Unassembled WGS sequence"/>
</dbReference>
<proteinExistence type="predicted"/>
<accession>A0A8J3PLZ2</accession>
<protein>
    <submittedName>
        <fullName evidence="2">Uncharacterized protein</fullName>
    </submittedName>
</protein>